<comment type="caution">
    <text evidence="3">The sequence shown here is derived from an EMBL/GenBank/DDBJ whole genome shotgun (WGS) entry which is preliminary data.</text>
</comment>
<dbReference type="Gene3D" id="3.40.50.12370">
    <property type="match status" value="1"/>
</dbReference>
<dbReference type="CDD" id="cd00293">
    <property type="entry name" value="USP-like"/>
    <property type="match status" value="1"/>
</dbReference>
<keyword evidence="4" id="KW-1185">Reference proteome</keyword>
<evidence type="ECO:0000259" key="2">
    <source>
        <dbReference type="Pfam" id="PF00582"/>
    </source>
</evidence>
<dbReference type="EMBL" id="QAYG01000006">
    <property type="protein sequence ID" value="PTW59808.1"/>
    <property type="molecule type" value="Genomic_DNA"/>
</dbReference>
<feature type="domain" description="UspA" evidence="2">
    <location>
        <begin position="157"/>
        <end position="278"/>
    </location>
</feature>
<dbReference type="Pfam" id="PF00582">
    <property type="entry name" value="Usp"/>
    <property type="match status" value="1"/>
</dbReference>
<dbReference type="InterPro" id="IPR006015">
    <property type="entry name" value="Universal_stress_UspA"/>
</dbReference>
<dbReference type="Proteomes" id="UP000244081">
    <property type="component" value="Unassembled WGS sequence"/>
</dbReference>
<organism evidence="3 4">
    <name type="scientific">Breoghania corrubedonensis</name>
    <dbReference type="NCBI Taxonomy" id="665038"/>
    <lineage>
        <taxon>Bacteria</taxon>
        <taxon>Pseudomonadati</taxon>
        <taxon>Pseudomonadota</taxon>
        <taxon>Alphaproteobacteria</taxon>
        <taxon>Hyphomicrobiales</taxon>
        <taxon>Stappiaceae</taxon>
        <taxon>Breoghania</taxon>
    </lineage>
</organism>
<dbReference type="OrthoDB" id="9804721at2"/>
<dbReference type="PRINTS" id="PR01438">
    <property type="entry name" value="UNVRSLSTRESS"/>
</dbReference>
<dbReference type="SUPFAM" id="SSF52402">
    <property type="entry name" value="Adenine nucleotide alpha hydrolases-like"/>
    <property type="match status" value="2"/>
</dbReference>
<sequence length="280" mass="30193">MAYRTLLTVTEFSESGSLEFEAAISLAQRFSAHLSILVVGEVPPLPFYGYGAGGAQVWVEESEQRARNLKAAGERIEAMLSTRDISFDVRPRLTSVAGEDEVIARHAIYADLTMMLRPRNGELGTVEKQTIDGALFDSGRPLLVMPDPASSRPIGRHVLVAWNAQREAARALADAMPLIASAETVTLFLVDPKTGVDAHGEEPGADVALLLARHGLRVSVATVEDTGRSVARDILDKAAEVNADLVVMGAYGHSRLRENILGGTTREILETSDIPLFLAH</sequence>
<accession>A0A2T5V7U0</accession>
<reference evidence="3 4" key="1">
    <citation type="submission" date="2018-04" db="EMBL/GenBank/DDBJ databases">
        <title>Genomic Encyclopedia of Archaeal and Bacterial Type Strains, Phase II (KMG-II): from individual species to whole genera.</title>
        <authorList>
            <person name="Goeker M."/>
        </authorList>
    </citation>
    <scope>NUCLEOTIDE SEQUENCE [LARGE SCALE GENOMIC DNA]</scope>
    <source>
        <strain evidence="3 4">DSM 23382</strain>
    </source>
</reference>
<proteinExistence type="inferred from homology"/>
<evidence type="ECO:0000313" key="3">
    <source>
        <dbReference type="EMBL" id="PTW59808.1"/>
    </source>
</evidence>
<comment type="similarity">
    <text evidence="1">Belongs to the universal stress protein A family.</text>
</comment>
<dbReference type="PANTHER" id="PTHR46268:SF15">
    <property type="entry name" value="UNIVERSAL STRESS PROTEIN HP_0031"/>
    <property type="match status" value="1"/>
</dbReference>
<protein>
    <submittedName>
        <fullName evidence="3">Universal stress protein family protein</fullName>
    </submittedName>
</protein>
<dbReference type="PANTHER" id="PTHR46268">
    <property type="entry name" value="STRESS RESPONSE PROTEIN NHAX"/>
    <property type="match status" value="1"/>
</dbReference>
<evidence type="ECO:0000256" key="1">
    <source>
        <dbReference type="ARBA" id="ARBA00008791"/>
    </source>
</evidence>
<name>A0A2T5V7U0_9HYPH</name>
<dbReference type="AlphaFoldDB" id="A0A2T5V7U0"/>
<dbReference type="InterPro" id="IPR006016">
    <property type="entry name" value="UspA"/>
</dbReference>
<evidence type="ECO:0000313" key="4">
    <source>
        <dbReference type="Proteomes" id="UP000244081"/>
    </source>
</evidence>
<gene>
    <name evidence="3" type="ORF">C8N35_106193</name>
</gene>